<organism evidence="4 5">
    <name type="scientific">Methanobacterium congolense</name>
    <dbReference type="NCBI Taxonomy" id="118062"/>
    <lineage>
        <taxon>Archaea</taxon>
        <taxon>Methanobacteriati</taxon>
        <taxon>Methanobacteriota</taxon>
        <taxon>Methanomada group</taxon>
        <taxon>Methanobacteria</taxon>
        <taxon>Methanobacteriales</taxon>
        <taxon>Methanobacteriaceae</taxon>
        <taxon>Methanobacterium</taxon>
    </lineage>
</organism>
<dbReference type="EC" id="1.18.6.1" evidence="4"/>
<keyword evidence="1 2" id="KW-0535">Nitrogen fixation</keyword>
<dbReference type="PROSITE" id="PS00699">
    <property type="entry name" value="NITROGENASE_1_1"/>
    <property type="match status" value="1"/>
</dbReference>
<evidence type="ECO:0000256" key="1">
    <source>
        <dbReference type="ARBA" id="ARBA00023231"/>
    </source>
</evidence>
<comment type="similarity">
    <text evidence="2">Belongs to the NifD/NifK/NifE/NifN family.</text>
</comment>
<dbReference type="SUPFAM" id="SSF53807">
    <property type="entry name" value="Helical backbone' metal receptor"/>
    <property type="match status" value="1"/>
</dbReference>
<name>A0A1D3L4F8_9EURY</name>
<dbReference type="AlphaFoldDB" id="A0A1D3L4F8"/>
<protein>
    <submittedName>
        <fullName evidence="4">Nitrogenase molybdenum-iron protein beta chain</fullName>
        <ecNumber evidence="4">1.18.6.1</ecNumber>
    </submittedName>
</protein>
<dbReference type="KEGG" id="mcub:MCBB_1935"/>
<dbReference type="Proteomes" id="UP000094707">
    <property type="component" value="Chromosome I"/>
</dbReference>
<dbReference type="STRING" id="118062.MCBB_1935"/>
<sequence length="484" mass="52590">MIKENQEVDGLHKNFAVINPCRFCQPMGALQALLGVKGAMPLIHGSQGCSTYMRFQLCRHYREPINVASTSMSEGTVVYGGEANLLKALKTICNEYEPSLIGVTSSCLTETIGDDMSAIIKKFKESYIENSDGKCIDVCADVEVSGEDADNTIPEVSIHDLPIIPISTPSYAGSHVEGYDRTIKALVEALAQKFSENGDNGKVNIVMGTVSPADVEEIKDILETLKCGNIILTDTSESLNAPSTGDVSFFPCEGTGLDEIRDSANSRGTISLCKHADSGALLLENRYGVPSFSLPMPVGLKNTDEFIGCLTTLMELETSKKLERDRGILIDAIVDAHSYNYGRKVAIYGDPDFVAGMAQFVSELGMIPSVLCTGVSSQRFIEDIKCMNHETGSEPTVLAGGDLYDLHENIKEGDIELLIGNSYGVRVAKEENIPLVRLGFPIYDRLGAQRVPVLGYRAGTHLVDLLTNTIIENYYDFEGEINVP</sequence>
<dbReference type="EMBL" id="LT607756">
    <property type="protein sequence ID" value="SCG86483.1"/>
    <property type="molecule type" value="Genomic_DNA"/>
</dbReference>
<keyword evidence="5" id="KW-1185">Reference proteome</keyword>
<evidence type="ECO:0000259" key="3">
    <source>
        <dbReference type="Pfam" id="PF00148"/>
    </source>
</evidence>
<dbReference type="PANTHER" id="PTHR33712">
    <property type="entry name" value="LIGHT-INDEPENDENT PROTOCHLOROPHYLLIDE REDUCTASE SUBUNIT B"/>
    <property type="match status" value="1"/>
</dbReference>
<evidence type="ECO:0000313" key="5">
    <source>
        <dbReference type="Proteomes" id="UP000094707"/>
    </source>
</evidence>
<feature type="domain" description="Nitrogenase/oxidoreductase component 1" evidence="3">
    <location>
        <begin position="24"/>
        <end position="470"/>
    </location>
</feature>
<dbReference type="Pfam" id="PF00148">
    <property type="entry name" value="Oxidored_nitro"/>
    <property type="match status" value="1"/>
</dbReference>
<dbReference type="PANTHER" id="PTHR33712:SF7">
    <property type="entry name" value="LIGHT-INDEPENDENT PROTOCHLOROPHYLLIDE REDUCTASE SUBUNIT B"/>
    <property type="match status" value="1"/>
</dbReference>
<dbReference type="PATRIC" id="fig|129848.4.peg.1983"/>
<dbReference type="InterPro" id="IPR050152">
    <property type="entry name" value="ChlB/BchB/BchZ"/>
</dbReference>
<dbReference type="GeneID" id="30412773"/>
<proteinExistence type="inferred from homology"/>
<gene>
    <name evidence="4" type="primary">nifK2</name>
    <name evidence="4" type="ORF">MCBB_1935</name>
</gene>
<accession>A0A1D3L4F8</accession>
<dbReference type="GO" id="GO:0016163">
    <property type="term" value="F:nitrogenase activity"/>
    <property type="evidence" value="ECO:0007669"/>
    <property type="project" value="UniProtKB-EC"/>
</dbReference>
<dbReference type="InterPro" id="IPR000510">
    <property type="entry name" value="Nase/OxRdtase_comp1"/>
</dbReference>
<dbReference type="RefSeq" id="WP_231916351.1">
    <property type="nucleotide sequence ID" value="NZ_LT607756.1"/>
</dbReference>
<evidence type="ECO:0000313" key="4">
    <source>
        <dbReference type="EMBL" id="SCG86483.1"/>
    </source>
</evidence>
<evidence type="ECO:0000256" key="2">
    <source>
        <dbReference type="RuleBase" id="RU004021"/>
    </source>
</evidence>
<dbReference type="Gene3D" id="1.20.89.10">
    <property type="entry name" value="Nitrogenase Molybdenum-iron Protein, subunit B, domain 4"/>
    <property type="match status" value="1"/>
</dbReference>
<keyword evidence="4" id="KW-0560">Oxidoreductase</keyword>
<dbReference type="InterPro" id="IPR000318">
    <property type="entry name" value="Nase_comp1_CS"/>
</dbReference>
<dbReference type="Gene3D" id="3.40.50.1980">
    <property type="entry name" value="Nitrogenase molybdenum iron protein domain"/>
    <property type="match status" value="3"/>
</dbReference>
<reference evidence="4 5" key="1">
    <citation type="submission" date="2016-08" db="EMBL/GenBank/DDBJ databases">
        <authorList>
            <person name="Seilhamer J.J."/>
        </authorList>
    </citation>
    <scope>NUCLEOTIDE SEQUENCE [LARGE SCALE GENOMIC DNA]</scope>
    <source>
        <strain evidence="4">Buetzberg</strain>
    </source>
</reference>